<gene>
    <name evidence="1" type="ORF">SAMN02745752_02592</name>
</gene>
<reference evidence="1 2" key="1">
    <citation type="submission" date="2016-11" db="EMBL/GenBank/DDBJ databases">
        <authorList>
            <person name="Jaros S."/>
            <person name="Januszkiewicz K."/>
            <person name="Wedrychowicz H."/>
        </authorList>
    </citation>
    <scope>NUCLEOTIDE SEQUENCE [LARGE SCALE GENOMIC DNA]</scope>
    <source>
        <strain evidence="1 2">DSM 21637</strain>
    </source>
</reference>
<proteinExistence type="predicted"/>
<name>A0A1K1ZA04_9GAMM</name>
<protein>
    <submittedName>
        <fullName evidence="1">Uncharacterized protein</fullName>
    </submittedName>
</protein>
<dbReference type="AlphaFoldDB" id="A0A1K1ZA04"/>
<organism evidence="1 2">
    <name type="scientific">Marinospirillum alkaliphilum DSM 21637</name>
    <dbReference type="NCBI Taxonomy" id="1122209"/>
    <lineage>
        <taxon>Bacteria</taxon>
        <taxon>Pseudomonadati</taxon>
        <taxon>Pseudomonadota</taxon>
        <taxon>Gammaproteobacteria</taxon>
        <taxon>Oceanospirillales</taxon>
        <taxon>Oceanospirillaceae</taxon>
        <taxon>Marinospirillum</taxon>
    </lineage>
</organism>
<dbReference type="OrthoDB" id="6120574at2"/>
<evidence type="ECO:0000313" key="2">
    <source>
        <dbReference type="Proteomes" id="UP000182350"/>
    </source>
</evidence>
<dbReference type="RefSeq" id="WP_072326917.1">
    <property type="nucleotide sequence ID" value="NZ_FPJW01000010.1"/>
</dbReference>
<evidence type="ECO:0000313" key="1">
    <source>
        <dbReference type="EMBL" id="SFX70365.1"/>
    </source>
</evidence>
<keyword evidence="2" id="KW-1185">Reference proteome</keyword>
<sequence length="156" mass="17237">MNLILLQRLSLWLLGLIGLAALAVPASASTGSGFNPLEHRMVMIQSRLMLTSEQESFFEGKELQQSFRVVAKNLLQAMEHSVCPLGEAQQQVRLNRIETFGIFMRLVALAENASFSPPDSLPANQYMGLRLLNACEEGQHQRVLEAALALTDANRS</sequence>
<dbReference type="STRING" id="1122209.SAMN02745752_02592"/>
<accession>A0A1K1ZA04</accession>
<dbReference type="EMBL" id="FPJW01000010">
    <property type="protein sequence ID" value="SFX70365.1"/>
    <property type="molecule type" value="Genomic_DNA"/>
</dbReference>
<dbReference type="Proteomes" id="UP000182350">
    <property type="component" value="Unassembled WGS sequence"/>
</dbReference>